<evidence type="ECO:0000259" key="4">
    <source>
        <dbReference type="PROSITE" id="PS50949"/>
    </source>
</evidence>
<dbReference type="Proteomes" id="UP000469185">
    <property type="component" value="Unassembled WGS sequence"/>
</dbReference>
<protein>
    <submittedName>
        <fullName evidence="5">GntR family transcriptional regulator</fullName>
    </submittedName>
</protein>
<dbReference type="GO" id="GO:0003700">
    <property type="term" value="F:DNA-binding transcription factor activity"/>
    <property type="evidence" value="ECO:0007669"/>
    <property type="project" value="InterPro"/>
</dbReference>
<evidence type="ECO:0000313" key="5">
    <source>
        <dbReference type="EMBL" id="NED95400.1"/>
    </source>
</evidence>
<dbReference type="Pfam" id="PF00392">
    <property type="entry name" value="GntR"/>
    <property type="match status" value="1"/>
</dbReference>
<dbReference type="RefSeq" id="WP_163818132.1">
    <property type="nucleotide sequence ID" value="NZ_JAAGOB010000004.1"/>
</dbReference>
<keyword evidence="3" id="KW-0804">Transcription</keyword>
<gene>
    <name evidence="5" type="ORF">G1H11_08740</name>
</gene>
<dbReference type="InterPro" id="IPR000524">
    <property type="entry name" value="Tscrpt_reg_HTH_GntR"/>
</dbReference>
<proteinExistence type="predicted"/>
<dbReference type="PANTHER" id="PTHR38445">
    <property type="entry name" value="HTH-TYPE TRANSCRIPTIONAL REPRESSOR YTRA"/>
    <property type="match status" value="1"/>
</dbReference>
<dbReference type="Gene3D" id="1.10.10.10">
    <property type="entry name" value="Winged helix-like DNA-binding domain superfamily/Winged helix DNA-binding domain"/>
    <property type="match status" value="1"/>
</dbReference>
<dbReference type="AlphaFoldDB" id="A0A6N9YKG4"/>
<dbReference type="EMBL" id="JAAGOB010000004">
    <property type="protein sequence ID" value="NED95400.1"/>
    <property type="molecule type" value="Genomic_DNA"/>
</dbReference>
<keyword evidence="2" id="KW-0238">DNA-binding</keyword>
<evidence type="ECO:0000256" key="1">
    <source>
        <dbReference type="ARBA" id="ARBA00023015"/>
    </source>
</evidence>
<keyword evidence="6" id="KW-1185">Reference proteome</keyword>
<accession>A0A6N9YKG4</accession>
<name>A0A6N9YKG4_9ACTN</name>
<sequence>MLIRLDANSPEPLFAQLAASVRGAVARGELHAGERLPGARDLAESLGVNVHTVLRGYQQLRDEGLVELRRGRGAVVTGQAEEGLAHLLDLVGQLVTQARRIGFTTDELVTLIRTEYR</sequence>
<evidence type="ECO:0000256" key="3">
    <source>
        <dbReference type="ARBA" id="ARBA00023163"/>
    </source>
</evidence>
<dbReference type="InterPro" id="IPR036390">
    <property type="entry name" value="WH_DNA-bd_sf"/>
</dbReference>
<dbReference type="SUPFAM" id="SSF46785">
    <property type="entry name" value="Winged helix' DNA-binding domain"/>
    <property type="match status" value="1"/>
</dbReference>
<reference evidence="5 6" key="1">
    <citation type="submission" date="2020-02" db="EMBL/GenBank/DDBJ databases">
        <authorList>
            <person name="Li X.-J."/>
            <person name="Feng X.-M."/>
        </authorList>
    </citation>
    <scope>NUCLEOTIDE SEQUENCE [LARGE SCALE GENOMIC DNA]</scope>
    <source>
        <strain evidence="5 6">CGMCC 4.7225</strain>
    </source>
</reference>
<comment type="caution">
    <text evidence="5">The sequence shown here is derived from an EMBL/GenBank/DDBJ whole genome shotgun (WGS) entry which is preliminary data.</text>
</comment>
<evidence type="ECO:0000256" key="2">
    <source>
        <dbReference type="ARBA" id="ARBA00023125"/>
    </source>
</evidence>
<dbReference type="PANTHER" id="PTHR38445:SF7">
    <property type="entry name" value="GNTR-FAMILY TRANSCRIPTIONAL REGULATOR"/>
    <property type="match status" value="1"/>
</dbReference>
<evidence type="ECO:0000313" key="6">
    <source>
        <dbReference type="Proteomes" id="UP000469185"/>
    </source>
</evidence>
<keyword evidence="1" id="KW-0805">Transcription regulation</keyword>
<organism evidence="5 6">
    <name type="scientific">Phytoactinopolyspora alkaliphila</name>
    <dbReference type="NCBI Taxonomy" id="1783498"/>
    <lineage>
        <taxon>Bacteria</taxon>
        <taxon>Bacillati</taxon>
        <taxon>Actinomycetota</taxon>
        <taxon>Actinomycetes</taxon>
        <taxon>Jiangellales</taxon>
        <taxon>Jiangellaceae</taxon>
        <taxon>Phytoactinopolyspora</taxon>
    </lineage>
</organism>
<dbReference type="PROSITE" id="PS50949">
    <property type="entry name" value="HTH_GNTR"/>
    <property type="match status" value="1"/>
</dbReference>
<dbReference type="GO" id="GO:0003677">
    <property type="term" value="F:DNA binding"/>
    <property type="evidence" value="ECO:0007669"/>
    <property type="project" value="UniProtKB-KW"/>
</dbReference>
<dbReference type="SMART" id="SM00345">
    <property type="entry name" value="HTH_GNTR"/>
    <property type="match status" value="1"/>
</dbReference>
<feature type="domain" description="HTH gntR-type" evidence="4">
    <location>
        <begin position="11"/>
        <end position="79"/>
    </location>
</feature>
<dbReference type="InterPro" id="IPR036388">
    <property type="entry name" value="WH-like_DNA-bd_sf"/>
</dbReference>
<dbReference type="CDD" id="cd07377">
    <property type="entry name" value="WHTH_GntR"/>
    <property type="match status" value="1"/>
</dbReference>